<name>A0A0H2QXN3_9AGAM</name>
<accession>A0A0H2QXN3</accession>
<evidence type="ECO:0000313" key="2">
    <source>
        <dbReference type="Proteomes" id="UP000053477"/>
    </source>
</evidence>
<proteinExistence type="predicted"/>
<evidence type="ECO:0000313" key="1">
    <source>
        <dbReference type="EMBL" id="KLO04124.1"/>
    </source>
</evidence>
<keyword evidence="2" id="KW-1185">Reference proteome</keyword>
<protein>
    <submittedName>
        <fullName evidence="1">Uncharacterized protein</fullName>
    </submittedName>
</protein>
<dbReference type="InParanoid" id="A0A0H2QXN3"/>
<organism evidence="1 2">
    <name type="scientific">Schizopora paradoxa</name>
    <dbReference type="NCBI Taxonomy" id="27342"/>
    <lineage>
        <taxon>Eukaryota</taxon>
        <taxon>Fungi</taxon>
        <taxon>Dikarya</taxon>
        <taxon>Basidiomycota</taxon>
        <taxon>Agaricomycotina</taxon>
        <taxon>Agaricomycetes</taxon>
        <taxon>Hymenochaetales</taxon>
        <taxon>Schizoporaceae</taxon>
        <taxon>Schizopora</taxon>
    </lineage>
</organism>
<dbReference type="AlphaFoldDB" id="A0A0H2QXN3"/>
<dbReference type="Proteomes" id="UP000053477">
    <property type="component" value="Unassembled WGS sequence"/>
</dbReference>
<sequence>MERKFLDLNLSLPILSFVMTDLQPSSSAEPLQPHPPVESASSKSLFRLSTGGTVASLSPVLPVRSSRAARPPSSCPVLVEVRVTIEDPSGQAPLVRLSGRWSRKVASRANQSSVGLGLVPNGLFSAQNVAFSDLRYLIPSL</sequence>
<gene>
    <name evidence="1" type="ORF">SCHPADRAFT_897267</name>
</gene>
<reference evidence="1 2" key="1">
    <citation type="submission" date="2015-04" db="EMBL/GenBank/DDBJ databases">
        <title>Complete genome sequence of Schizopora paradoxa KUC8140, a cosmopolitan wood degrader in East Asia.</title>
        <authorList>
            <consortium name="DOE Joint Genome Institute"/>
            <person name="Min B."/>
            <person name="Park H."/>
            <person name="Jang Y."/>
            <person name="Kim J.-J."/>
            <person name="Kim K.H."/>
            <person name="Pangilinan J."/>
            <person name="Lipzen A."/>
            <person name="Riley R."/>
            <person name="Grigoriev I.V."/>
            <person name="Spatafora J.W."/>
            <person name="Choi I.-G."/>
        </authorList>
    </citation>
    <scope>NUCLEOTIDE SEQUENCE [LARGE SCALE GENOMIC DNA]</scope>
    <source>
        <strain evidence="1 2">KUC8140</strain>
    </source>
</reference>
<dbReference type="EMBL" id="KQ086691">
    <property type="protein sequence ID" value="KLO04124.1"/>
    <property type="molecule type" value="Genomic_DNA"/>
</dbReference>